<gene>
    <name evidence="8" type="primary">PCMP-H73</name>
    <name evidence="8" type="ORF">AXF42_Ash007441</name>
</gene>
<keyword evidence="8" id="KW-0378">Hydrolase</keyword>
<feature type="repeat" description="PPR" evidence="6">
    <location>
        <begin position="260"/>
        <end position="294"/>
    </location>
</feature>
<evidence type="ECO:0000256" key="2">
    <source>
        <dbReference type="ARBA" id="ARBA00022528"/>
    </source>
</evidence>
<keyword evidence="4" id="KW-0677">Repeat</keyword>
<dbReference type="Pfam" id="PF20431">
    <property type="entry name" value="E_motif"/>
    <property type="match status" value="1"/>
</dbReference>
<sequence>MALSAKTPSDQFIPARFLAVPFKHRRPRTPNFYSKQIKPCMTLKNGKKLRAISRNLPSTPTCDLSSEIRRLCLNGDLELALQRLTSSKETPLEEDAYIALLGLCEWRRNGSVGSQVYSHISSSNIRLTLRLGNALLSMFIRFDEVLVAWNVFARMVQRDVFSWNVMLSGYGRSGFFEEALTLYYRMLWEGVRPDLYTFPCVLRTCGGIPDLARGREIHAHVVRFGFCSEVDVLNAVITMYAKCGCVDVARRVFDKMPRRDCISWNSMISGYFENGEYAEGSHLFLVMRHLSVEPDLMTMTSVISASGFHIDERFGKEIHGFALKKGFCVEISMHNSLIQMYASTRSLMEAKKVFLRMESKDVVTWTAMICGFERNNSSDMALHTFEQMKSENVPPDEITIASVLSACASLGRVDVGIELQELARKKGLMPCAMVGNTLLDMYCKSQYIDKALETFRLMPSKDVISWSSIITGFRINRRSFEALKFFRQMQFDVKPNSIALVVAVSACGSIGALMCGQEIHAHALRTGYGSQGFLPNAILDMYVKCGNIKYAWKQFKLHEEKDVVSWNILLSGHAGRGHGEHAVALFHEMEDEGIQPDEVTFVSLLCACSRSGMLKQGSDYFRDMSQKYRITPNLKHYSCMVDLFSRAGHLGEALRFIRDVPIEPDPAIWGALLNGCRIHRNVELGELAAEHIFELDSQSAGYYILLCNLYADCGEWDKLARIRRLMKERGLIIDPGCCWVEAKGKIHAFLSADESHPQIKEINAVLSGLYDRMKAAGFDLLEYRFIDSTEASKDDVFCGHSERLGVAFGLISSAPGRPIRVTKNLYMCRSCHIIVKGISKLVRREITVRDVEQFHHFKDGECSCGDEGYWGRNGGRRHLNSQMMNLLLI</sequence>
<dbReference type="Pfam" id="PF13041">
    <property type="entry name" value="PPR_2"/>
    <property type="match status" value="4"/>
</dbReference>
<dbReference type="InterPro" id="IPR032867">
    <property type="entry name" value="DYW_dom"/>
</dbReference>
<feature type="domain" description="DYW" evidence="7">
    <location>
        <begin position="785"/>
        <end position="866"/>
    </location>
</feature>
<dbReference type="FunFam" id="1.25.40.10:FF:000776">
    <property type="entry name" value="Pentatricopeptide repeat-containing protein At3g13880"/>
    <property type="match status" value="1"/>
</dbReference>
<dbReference type="EMBL" id="KZ451903">
    <property type="protein sequence ID" value="PKA64694.1"/>
    <property type="molecule type" value="Genomic_DNA"/>
</dbReference>
<evidence type="ECO:0000256" key="5">
    <source>
        <dbReference type="ARBA" id="ARBA00022946"/>
    </source>
</evidence>
<reference evidence="8 9" key="1">
    <citation type="journal article" date="2017" name="Nature">
        <title>The Apostasia genome and the evolution of orchids.</title>
        <authorList>
            <person name="Zhang G.Q."/>
            <person name="Liu K.W."/>
            <person name="Li Z."/>
            <person name="Lohaus R."/>
            <person name="Hsiao Y.Y."/>
            <person name="Niu S.C."/>
            <person name="Wang J.Y."/>
            <person name="Lin Y.C."/>
            <person name="Xu Q."/>
            <person name="Chen L.J."/>
            <person name="Yoshida K."/>
            <person name="Fujiwara S."/>
            <person name="Wang Z.W."/>
            <person name="Zhang Y.Q."/>
            <person name="Mitsuda N."/>
            <person name="Wang M."/>
            <person name="Liu G.H."/>
            <person name="Pecoraro L."/>
            <person name="Huang H.X."/>
            <person name="Xiao X.J."/>
            <person name="Lin M."/>
            <person name="Wu X.Y."/>
            <person name="Wu W.L."/>
            <person name="Chen Y.Y."/>
            <person name="Chang S.B."/>
            <person name="Sakamoto S."/>
            <person name="Ohme-Takagi M."/>
            <person name="Yagi M."/>
            <person name="Zeng S.J."/>
            <person name="Shen C.Y."/>
            <person name="Yeh C.M."/>
            <person name="Luo Y.B."/>
            <person name="Tsai W.C."/>
            <person name="Van de Peer Y."/>
            <person name="Liu Z.J."/>
        </authorList>
    </citation>
    <scope>NUCLEOTIDE SEQUENCE [LARGE SCALE GENOMIC DNA]</scope>
    <source>
        <strain evidence="9">cv. Shenzhen</strain>
        <tissue evidence="8">Stem</tissue>
    </source>
</reference>
<dbReference type="Gene3D" id="1.25.40.10">
    <property type="entry name" value="Tetratricopeptide repeat domain"/>
    <property type="match status" value="4"/>
</dbReference>
<evidence type="ECO:0000313" key="9">
    <source>
        <dbReference type="Proteomes" id="UP000236161"/>
    </source>
</evidence>
<dbReference type="GO" id="GO:0008270">
    <property type="term" value="F:zinc ion binding"/>
    <property type="evidence" value="ECO:0007669"/>
    <property type="project" value="InterPro"/>
</dbReference>
<dbReference type="Proteomes" id="UP000236161">
    <property type="component" value="Unassembled WGS sequence"/>
</dbReference>
<dbReference type="PANTHER" id="PTHR47926:SF440">
    <property type="entry name" value="REPEAT-CONTAINING PROTEIN, PUTATIVE-RELATED"/>
    <property type="match status" value="1"/>
</dbReference>
<dbReference type="PROSITE" id="PS51375">
    <property type="entry name" value="PPR"/>
    <property type="match status" value="7"/>
</dbReference>
<keyword evidence="5" id="KW-0809">Transit peptide</keyword>
<evidence type="ECO:0000256" key="6">
    <source>
        <dbReference type="PROSITE-ProRule" id="PRU00708"/>
    </source>
</evidence>
<dbReference type="FunFam" id="1.25.40.10:FF:000344">
    <property type="entry name" value="Pentatricopeptide repeat-containing protein"/>
    <property type="match status" value="1"/>
</dbReference>
<feature type="repeat" description="PPR" evidence="6">
    <location>
        <begin position="597"/>
        <end position="627"/>
    </location>
</feature>
<feature type="repeat" description="PPR" evidence="6">
    <location>
        <begin position="361"/>
        <end position="395"/>
    </location>
</feature>
<comment type="subcellular location">
    <subcellularLocation>
        <location evidence="1">Plastid</location>
        <location evidence="1">Chloroplast</location>
    </subcellularLocation>
</comment>
<dbReference type="InterPro" id="IPR002885">
    <property type="entry name" value="PPR_rpt"/>
</dbReference>
<protein>
    <submittedName>
        <fullName evidence="8">Pentatricopeptide repeat-containing protein</fullName>
        <ecNumber evidence="8">3.6.1.-</ecNumber>
    </submittedName>
</protein>
<dbReference type="FunFam" id="1.25.40.10:FF:000073">
    <property type="entry name" value="Pentatricopeptide repeat-containing protein chloroplastic"/>
    <property type="match status" value="1"/>
</dbReference>
<dbReference type="AlphaFoldDB" id="A0A2I0BA72"/>
<evidence type="ECO:0000259" key="7">
    <source>
        <dbReference type="Pfam" id="PF14432"/>
    </source>
</evidence>
<dbReference type="Pfam" id="PF20430">
    <property type="entry name" value="Eplus_motif"/>
    <property type="match status" value="1"/>
</dbReference>
<dbReference type="GO" id="GO:0016787">
    <property type="term" value="F:hydrolase activity"/>
    <property type="evidence" value="ECO:0007669"/>
    <property type="project" value="UniProtKB-KW"/>
</dbReference>
<evidence type="ECO:0000313" key="8">
    <source>
        <dbReference type="EMBL" id="PKA64694.1"/>
    </source>
</evidence>
<evidence type="ECO:0000256" key="4">
    <source>
        <dbReference type="ARBA" id="ARBA00022737"/>
    </source>
</evidence>
<dbReference type="FunFam" id="1.25.40.10:FF:000395">
    <property type="entry name" value="Pentatricopeptide repeat-containing protein chloroplastic"/>
    <property type="match status" value="1"/>
</dbReference>
<evidence type="ECO:0000256" key="1">
    <source>
        <dbReference type="ARBA" id="ARBA00004229"/>
    </source>
</evidence>
<dbReference type="Pfam" id="PF14432">
    <property type="entry name" value="DYW_deaminase"/>
    <property type="match status" value="1"/>
</dbReference>
<keyword evidence="3" id="KW-0934">Plastid</keyword>
<dbReference type="InterPro" id="IPR046848">
    <property type="entry name" value="E_motif"/>
</dbReference>
<dbReference type="GO" id="GO:0003723">
    <property type="term" value="F:RNA binding"/>
    <property type="evidence" value="ECO:0007669"/>
    <property type="project" value="InterPro"/>
</dbReference>
<evidence type="ECO:0000256" key="3">
    <source>
        <dbReference type="ARBA" id="ARBA00022640"/>
    </source>
</evidence>
<feature type="repeat" description="PPR" evidence="6">
    <location>
        <begin position="229"/>
        <end position="259"/>
    </location>
</feature>
<dbReference type="InterPro" id="IPR011990">
    <property type="entry name" value="TPR-like_helical_dom_sf"/>
</dbReference>
<dbReference type="OrthoDB" id="1921722at2759"/>
<dbReference type="GO" id="GO:0009451">
    <property type="term" value="P:RNA modification"/>
    <property type="evidence" value="ECO:0007669"/>
    <property type="project" value="InterPro"/>
</dbReference>
<dbReference type="InterPro" id="IPR046960">
    <property type="entry name" value="PPR_At4g14850-like_plant"/>
</dbReference>
<feature type="repeat" description="PPR" evidence="6">
    <location>
        <begin position="396"/>
        <end position="430"/>
    </location>
</feature>
<name>A0A2I0BA72_9ASPA</name>
<keyword evidence="2" id="KW-0150">Chloroplast</keyword>
<accession>A0A2I0BA72</accession>
<dbReference type="PANTHER" id="PTHR47926">
    <property type="entry name" value="PENTATRICOPEPTIDE REPEAT-CONTAINING PROTEIN"/>
    <property type="match status" value="1"/>
</dbReference>
<feature type="repeat" description="PPR" evidence="6">
    <location>
        <begin position="562"/>
        <end position="596"/>
    </location>
</feature>
<keyword evidence="9" id="KW-1185">Reference proteome</keyword>
<dbReference type="GO" id="GO:0009507">
    <property type="term" value="C:chloroplast"/>
    <property type="evidence" value="ECO:0007669"/>
    <property type="project" value="UniProtKB-SubCell"/>
</dbReference>
<dbReference type="Pfam" id="PF01535">
    <property type="entry name" value="PPR"/>
    <property type="match status" value="3"/>
</dbReference>
<proteinExistence type="predicted"/>
<dbReference type="EC" id="3.6.1.-" evidence="8"/>
<dbReference type="InterPro" id="IPR046849">
    <property type="entry name" value="E2_motif"/>
</dbReference>
<feature type="repeat" description="PPR" evidence="6">
    <location>
        <begin position="159"/>
        <end position="193"/>
    </location>
</feature>
<organism evidence="8 9">
    <name type="scientific">Apostasia shenzhenica</name>
    <dbReference type="NCBI Taxonomy" id="1088818"/>
    <lineage>
        <taxon>Eukaryota</taxon>
        <taxon>Viridiplantae</taxon>
        <taxon>Streptophyta</taxon>
        <taxon>Embryophyta</taxon>
        <taxon>Tracheophyta</taxon>
        <taxon>Spermatophyta</taxon>
        <taxon>Magnoliopsida</taxon>
        <taxon>Liliopsida</taxon>
        <taxon>Asparagales</taxon>
        <taxon>Orchidaceae</taxon>
        <taxon>Apostasioideae</taxon>
        <taxon>Apostasia</taxon>
    </lineage>
</organism>
<dbReference type="NCBIfam" id="TIGR00756">
    <property type="entry name" value="PPR"/>
    <property type="match status" value="7"/>
</dbReference>